<dbReference type="AlphaFoldDB" id="A0A1X7U276"/>
<evidence type="ECO:0000259" key="1">
    <source>
        <dbReference type="Pfam" id="PF14291"/>
    </source>
</evidence>
<dbReference type="OMA" id="MSISICY"/>
<protein>
    <recommendedName>
        <fullName evidence="1">DUF4371 domain-containing protein</fullName>
    </recommendedName>
</protein>
<organism evidence="2">
    <name type="scientific">Amphimedon queenslandica</name>
    <name type="common">Sponge</name>
    <dbReference type="NCBI Taxonomy" id="400682"/>
    <lineage>
        <taxon>Eukaryota</taxon>
        <taxon>Metazoa</taxon>
        <taxon>Porifera</taxon>
        <taxon>Demospongiae</taxon>
        <taxon>Heteroscleromorpha</taxon>
        <taxon>Haplosclerida</taxon>
        <taxon>Niphatidae</taxon>
        <taxon>Amphimedon</taxon>
    </lineage>
</organism>
<dbReference type="EnsemblMetazoa" id="Aqu2.1.21992_001">
    <property type="protein sequence ID" value="Aqu2.1.21992_001"/>
    <property type="gene ID" value="Aqu2.1.21992"/>
</dbReference>
<reference evidence="2" key="1">
    <citation type="submission" date="2017-05" db="UniProtKB">
        <authorList>
            <consortium name="EnsemblMetazoa"/>
        </authorList>
    </citation>
    <scope>IDENTIFICATION</scope>
</reference>
<dbReference type="Pfam" id="PF14291">
    <property type="entry name" value="DUF4371"/>
    <property type="match status" value="1"/>
</dbReference>
<dbReference type="InterPro" id="IPR025398">
    <property type="entry name" value="DUF4371"/>
</dbReference>
<dbReference type="PANTHER" id="PTHR45749:SF37">
    <property type="entry name" value="OS05G0311600 PROTEIN"/>
    <property type="match status" value="1"/>
</dbReference>
<dbReference type="PANTHER" id="PTHR45749">
    <property type="match status" value="1"/>
</dbReference>
<accession>A0A1X7U276</accession>
<name>A0A1X7U276_AMPQE</name>
<dbReference type="InParanoid" id="A0A1X7U276"/>
<feature type="domain" description="DUF4371" evidence="1">
    <location>
        <begin position="6"/>
        <end position="136"/>
    </location>
</feature>
<sequence>MLLRNRHYVRAASEVLLMCCRQDIALRDQRENADSTNRGNVLDIMSLLLKYDDIVGDQLEKGPHNAIYTSHSIQNTIIYIMATIVRNKICDCVQRAGYYSIIVDETKDISKNKQMSISICYLDPECHCIKERFLTFVIA</sequence>
<dbReference type="STRING" id="400682.A0A1X7U276"/>
<evidence type="ECO:0000313" key="2">
    <source>
        <dbReference type="EnsemblMetazoa" id="Aqu2.1.21992_001"/>
    </source>
</evidence>
<proteinExistence type="predicted"/>